<accession>A0A8H9UWT1</accession>
<proteinExistence type="predicted"/>
<gene>
    <name evidence="1" type="ORF">I9080_001043</name>
</gene>
<comment type="caution">
    <text evidence="1">The sequence shown here is derived from an EMBL/GenBank/DDBJ whole genome shotgun (WGS) entry which is preliminary data.</text>
</comment>
<dbReference type="EMBL" id="DACTCB010000003">
    <property type="protein sequence ID" value="HAT4307275.1"/>
    <property type="molecule type" value="Genomic_DNA"/>
</dbReference>
<dbReference type="Proteomes" id="UP000859547">
    <property type="component" value="Unassembled WGS sequence"/>
</dbReference>
<name>A0A8H9UWT1_CLOPF</name>
<organism evidence="1">
    <name type="scientific">Clostridium perfringens</name>
    <dbReference type="NCBI Taxonomy" id="1502"/>
    <lineage>
        <taxon>Bacteria</taxon>
        <taxon>Bacillati</taxon>
        <taxon>Bacillota</taxon>
        <taxon>Clostridia</taxon>
        <taxon>Eubacteriales</taxon>
        <taxon>Clostridiaceae</taxon>
        <taxon>Clostridium</taxon>
    </lineage>
</organism>
<reference evidence="1" key="2">
    <citation type="submission" date="2020-07" db="EMBL/GenBank/DDBJ databases">
        <authorList>
            <consortium name="NCBI Pathogen Detection Project"/>
        </authorList>
    </citation>
    <scope>NUCLEOTIDE SEQUENCE</scope>
    <source>
        <strain evidence="1">C8</strain>
    </source>
</reference>
<protein>
    <submittedName>
        <fullName evidence="1">Uncharacterized protein</fullName>
    </submittedName>
</protein>
<evidence type="ECO:0000313" key="1">
    <source>
        <dbReference type="EMBL" id="HAT4307275.1"/>
    </source>
</evidence>
<sequence length="100" mass="12053">MTKKKVEEEIIKSTRYCNLLKQVSLRDEDYTYCIEKIFVKSMKRNEIRFSVYKDTVRGDDIYVPRSLDVTELELMELLKKSIKEKVFSDDFIDMLKQELK</sequence>
<dbReference type="AlphaFoldDB" id="A0A8H9UWT1"/>
<reference evidence="1" key="1">
    <citation type="journal article" date="2018" name="Genome Biol.">
        <title>SKESA: strategic k-mer extension for scrupulous assemblies.</title>
        <authorList>
            <person name="Souvorov A."/>
            <person name="Agarwala R."/>
            <person name="Lipman D.J."/>
        </authorList>
    </citation>
    <scope>NUCLEOTIDE SEQUENCE</scope>
    <source>
        <strain evidence="1">C8</strain>
    </source>
</reference>